<sequence>MSYYTRLELQWDDADYAHGSLTPQLIAEAAKSFVVSNGWSLDVLKDLLASAEEKGLDRPGYNSIYAELLIAMLREISLAFPSVTFFARGVGEEMFDTWARDIRAGEVHREFGPFEPAE</sequence>
<reference evidence="1 2" key="1">
    <citation type="submission" date="2019-12" db="EMBL/GenBank/DDBJ databases">
        <title>Hybrid Genome Assemblies of two High G+C Isolates from Undergraduate Microbiology Courses.</title>
        <authorList>
            <person name="Ne Ville C.J."/>
            <person name="Enright D."/>
            <person name="Hernandez I."/>
            <person name="Dodsworth J."/>
            <person name="Orwin P.M."/>
        </authorList>
    </citation>
    <scope>NUCLEOTIDE SEQUENCE [LARGE SCALE GENOMIC DNA]</scope>
    <source>
        <strain evidence="1 2">CSUSB</strain>
    </source>
</reference>
<name>A0A6I6HID5_VARPD</name>
<protein>
    <submittedName>
        <fullName evidence="1">Uncharacterized protein</fullName>
    </submittedName>
</protein>
<evidence type="ECO:0000313" key="1">
    <source>
        <dbReference type="EMBL" id="QGW80397.1"/>
    </source>
</evidence>
<organism evidence="1 2">
    <name type="scientific">Variovorax paradoxus</name>
    <dbReference type="NCBI Taxonomy" id="34073"/>
    <lineage>
        <taxon>Bacteria</taxon>
        <taxon>Pseudomonadati</taxon>
        <taxon>Pseudomonadota</taxon>
        <taxon>Betaproteobacteria</taxon>
        <taxon>Burkholderiales</taxon>
        <taxon>Comamonadaceae</taxon>
        <taxon>Variovorax</taxon>
    </lineage>
</organism>
<accession>A0A6I6HID5</accession>
<dbReference type="EMBL" id="CP046622">
    <property type="protein sequence ID" value="QGW80397.1"/>
    <property type="molecule type" value="Genomic_DNA"/>
</dbReference>
<dbReference type="Proteomes" id="UP000425817">
    <property type="component" value="Chromosome"/>
</dbReference>
<dbReference type="AlphaFoldDB" id="A0A6I6HID5"/>
<dbReference type="OrthoDB" id="8853162at2"/>
<proteinExistence type="predicted"/>
<gene>
    <name evidence="1" type="ORF">GOQ09_01775</name>
</gene>
<dbReference type="RefSeq" id="WP_157611585.1">
    <property type="nucleotide sequence ID" value="NZ_CP046622.1"/>
</dbReference>
<evidence type="ECO:0000313" key="2">
    <source>
        <dbReference type="Proteomes" id="UP000425817"/>
    </source>
</evidence>